<dbReference type="Pfam" id="PF13637">
    <property type="entry name" value="Ank_4"/>
    <property type="match status" value="1"/>
</dbReference>
<dbReference type="KEGG" id="vg:920678"/>
<accession>Q8QNG5</accession>
<reference evidence="1 2" key="4">
    <citation type="journal article" date="2000" name="Virology">
        <title>The brown algal virus EsV-1 particle contains a putative hybrid histidine kinase.</title>
        <authorList>
            <person name="Delaroque N."/>
            <person name="Wolf S."/>
            <person name="Muller D.G."/>
            <person name="Knippers R."/>
        </authorList>
    </citation>
    <scope>NUCLEOTIDE SEQUENCE [LARGE SCALE GENOMIC DNA]</scope>
    <source>
        <strain evidence="2">Isolate New Zealand/Kaikoura/1988</strain>
    </source>
</reference>
<sequence>MSSVLTEGHVSANILSFGEKDFLFTGTVCRAWRQNSRSTYTGAGEAVESISRLQEAGDHGINFHLASFHSLEDGASIAVIRKLNESYCFWEQFDIERAAEHGRVDVLKFMREKGYPADKRVLHSAVRHNQQEVVKYLLGVGCPIDKTVIEWGFGPYIIDELKMRSMEVAISEGNLSMVKILRTVDYPFIDDSFVFACETQNIELLEYLIQEKCHVPQGLFGESIELRNFFTLEFLIDHELLVDEWDLWGCIMDDDDDMMMFLLGKGIIPKDDDVDSAIAAGNLGIAKFLTKGYSCRPTALAYMVVFDNVMCDCHYVMFLDWLYDDMQCSIGFSSLEDMYEDPQGAYVLENCSSNIEDWFVERIE</sequence>
<evidence type="ECO:0000313" key="1">
    <source>
        <dbReference type="EMBL" id="AAK14532.1"/>
    </source>
</evidence>
<evidence type="ECO:0000313" key="2">
    <source>
        <dbReference type="Proteomes" id="UP000000864"/>
    </source>
</evidence>
<dbReference type="PANTHER" id="PTHR46586">
    <property type="entry name" value="ANKYRIN REPEAT-CONTAINING PROTEIN"/>
    <property type="match status" value="1"/>
</dbReference>
<organism evidence="1 2">
    <name type="scientific">Ectocarpus siliculosus virus 1 (isolate New Zealand/Kaikoura/1988)</name>
    <name type="common">EsV-1</name>
    <dbReference type="NCBI Taxonomy" id="654926"/>
    <lineage>
        <taxon>Viruses</taxon>
        <taxon>Varidnaviria</taxon>
        <taxon>Bamfordvirae</taxon>
        <taxon>Nucleocytoviricota</taxon>
        <taxon>Megaviricetes</taxon>
        <taxon>Algavirales</taxon>
        <taxon>Phycodnaviridae</taxon>
        <taxon>Phaeovirus</taxon>
        <taxon>Phaeovirus unasiliculosus</taxon>
        <taxon>Ectocarpus siliculosus virus 1</taxon>
    </lineage>
</organism>
<dbReference type="PANTHER" id="PTHR46586:SF3">
    <property type="entry name" value="ANKYRIN REPEAT-CONTAINING PROTEIN"/>
    <property type="match status" value="1"/>
</dbReference>
<proteinExistence type="predicted"/>
<dbReference type="SUPFAM" id="SSF48403">
    <property type="entry name" value="Ankyrin repeat"/>
    <property type="match status" value="1"/>
</dbReference>
<dbReference type="InterPro" id="IPR002110">
    <property type="entry name" value="Ankyrin_rpt"/>
</dbReference>
<reference evidence="1 2" key="3">
    <citation type="journal article" date="2000" name="Virology">
        <title>Characterization and immunolocalization of major structural proteins in the brown algal virus EsV-1.</title>
        <authorList>
            <person name="Delaroque N."/>
            <person name="Wolf S."/>
            <person name="Muller D.G."/>
            <person name="Knippers R."/>
        </authorList>
    </citation>
    <scope>NUCLEOTIDE SEQUENCE [LARGE SCALE GENOMIC DNA]</scope>
    <source>
        <strain evidence="2">Isolate New Zealand/Kaikoura/1988</strain>
    </source>
</reference>
<name>Q8QNG5_ESV1K</name>
<keyword evidence="2" id="KW-1185">Reference proteome</keyword>
<dbReference type="EMBL" id="AF204951">
    <property type="protein sequence ID" value="AAK14532.1"/>
    <property type="molecule type" value="Genomic_DNA"/>
</dbReference>
<gene>
    <name evidence="1" type="primary">ORF 114</name>
</gene>
<reference evidence="1 2" key="1">
    <citation type="journal article" date="1995" name="Virology">
        <title>Coat protein of the Ectocarpus siliculosus virus.</title>
        <authorList>
            <person name="Klein M."/>
            <person name="Lanka S.T."/>
            <person name="Knippers R."/>
            <person name="Muller D.G."/>
        </authorList>
    </citation>
    <scope>NUCLEOTIDE SEQUENCE [LARGE SCALE GENOMIC DNA]</scope>
    <source>
        <strain evidence="2">Isolate New Zealand/Kaikoura/1988</strain>
    </source>
</reference>
<organismHost>
    <name type="scientific">Ectocarpus siliculosus</name>
    <name type="common">Brown alga</name>
    <name type="synonym">Conferva siliculosa</name>
    <dbReference type="NCBI Taxonomy" id="2880"/>
</organismHost>
<reference evidence="1 2" key="2">
    <citation type="journal article" date="1998" name="Adv. Virus Res.">
        <title>Viruses in marine brown algae.</title>
        <authorList>
            <person name="Muller D.G."/>
            <person name="Kapp M."/>
            <person name="Knippers R."/>
        </authorList>
    </citation>
    <scope>NUCLEOTIDE SEQUENCE [LARGE SCALE GENOMIC DNA]</scope>
    <source>
        <strain evidence="2">Isolate New Zealand/Kaikoura/1988</strain>
    </source>
</reference>
<dbReference type="Gene3D" id="1.25.40.20">
    <property type="entry name" value="Ankyrin repeat-containing domain"/>
    <property type="match status" value="1"/>
</dbReference>
<dbReference type="InterPro" id="IPR036770">
    <property type="entry name" value="Ankyrin_rpt-contain_sf"/>
</dbReference>
<dbReference type="InterPro" id="IPR052050">
    <property type="entry name" value="SecEffector_AnkRepeat"/>
</dbReference>
<dbReference type="Proteomes" id="UP000000864">
    <property type="component" value="Segment"/>
</dbReference>
<protein>
    <submittedName>
        <fullName evidence="1">EsV-1-114</fullName>
    </submittedName>
</protein>